<comment type="catalytic activity">
    <reaction evidence="21">
        <text>(2E,6E,10E)-geranylgeranyl diphosphate + H2O = (2E,6E,10E)-geranylgeranyl phosphate + phosphate + H(+)</text>
        <dbReference type="Rhea" id="RHEA:68008"/>
        <dbReference type="ChEBI" id="CHEBI:15377"/>
        <dbReference type="ChEBI" id="CHEBI:15378"/>
        <dbReference type="ChEBI" id="CHEBI:43474"/>
        <dbReference type="ChEBI" id="CHEBI:58756"/>
        <dbReference type="ChEBI" id="CHEBI:144936"/>
    </reaction>
    <physiologicalReaction direction="left-to-right" evidence="21">
        <dbReference type="Rhea" id="RHEA:68009"/>
    </physiologicalReaction>
</comment>
<evidence type="ECO:0000256" key="23">
    <source>
        <dbReference type="SAM" id="MobiDB-lite"/>
    </source>
</evidence>
<comment type="catalytic activity">
    <reaction evidence="14">
        <text>(2E,6E,10E)-geranylgeranyl phosphate + H2O = (2E,6E,10E)-geranylgeraniol + phosphate</text>
        <dbReference type="Rhea" id="RHEA:68016"/>
        <dbReference type="ChEBI" id="CHEBI:15377"/>
        <dbReference type="ChEBI" id="CHEBI:43474"/>
        <dbReference type="ChEBI" id="CHEBI:46762"/>
        <dbReference type="ChEBI" id="CHEBI:144936"/>
    </reaction>
    <physiologicalReaction direction="left-to-right" evidence="14">
        <dbReference type="Rhea" id="RHEA:68017"/>
    </physiologicalReaction>
</comment>
<dbReference type="Bgee" id="ENSAMXG00000032065">
    <property type="expression patterns" value="Expressed in testis and 1 other cell type or tissue"/>
</dbReference>
<keyword evidence="11" id="KW-0539">Nucleus</keyword>
<dbReference type="EC" id="3.6.1.68" evidence="15"/>
<dbReference type="InterPro" id="IPR000326">
    <property type="entry name" value="PAP2/HPO"/>
</dbReference>
<keyword evidence="8" id="KW-1133">Transmembrane helix</keyword>
<evidence type="ECO:0000256" key="14">
    <source>
        <dbReference type="ARBA" id="ARBA00036255"/>
    </source>
</evidence>
<comment type="similarity">
    <text evidence="4">Belongs to the PA-phosphatase related phosphoesterase family.</text>
</comment>
<keyword evidence="7" id="KW-0256">Endoplasmic reticulum</keyword>
<evidence type="ECO:0000256" key="1">
    <source>
        <dbReference type="ARBA" id="ARBA00001611"/>
    </source>
</evidence>
<sequence>MPSPGARRSSWVNGSRPEPGPCARRRGSSCSCPAGGALSARRLSQPFTAVALRSLLAVDLWLSRRLGVCAAEDSLLGGIRPLVKLLELSAHRTPWISTAAYLLLTSRTAEEQEFTINLLLALLLDHIMVGVVRALVRYRRSGMFPTFPSHPRYSFPSAHATRAAMCARFLHARLLLEAPVQALLLVWAALMGLCQVLLGQHNVSGVTLALALGYCQYSLVERCWFPIDRLQDVLLTLLGDGQDT</sequence>
<protein>
    <recommendedName>
        <fullName evidence="16">Polyisoprenoid diphosphate/phosphate phosphohydrolase PLPP6</fullName>
        <ecNumber evidence="15">3.6.1.68</ecNumber>
    </recommendedName>
    <alternativeName>
        <fullName evidence="17">Phospholipid phosphatase 6</fullName>
    </alternativeName>
</protein>
<evidence type="ECO:0000256" key="18">
    <source>
        <dbReference type="ARBA" id="ARBA00047907"/>
    </source>
</evidence>
<evidence type="ECO:0000256" key="22">
    <source>
        <dbReference type="ARBA" id="ARBA00049227"/>
    </source>
</evidence>
<reference evidence="26" key="1">
    <citation type="submission" date="2013-03" db="EMBL/GenBank/DDBJ databases">
        <authorList>
            <person name="Jeffery W."/>
            <person name="Warren W."/>
            <person name="Wilson R.K."/>
        </authorList>
    </citation>
    <scope>NUCLEOTIDE SEQUENCE</scope>
    <source>
        <strain evidence="26">female</strain>
    </source>
</reference>
<dbReference type="PANTHER" id="PTHR14969:SF18">
    <property type="entry name" value="POLYISOPRENOID DIPHOSPHATE_PHOSPHATE PHOSPHOHYDROLASE PLPP6"/>
    <property type="match status" value="1"/>
</dbReference>
<comment type="catalytic activity">
    <reaction evidence="20">
        <text>(2E,6E)-farnesyl diphosphate + H2O = (2E,6E)-farnesyl phosphate + phosphate + H(+)</text>
        <dbReference type="Rhea" id="RHEA:48128"/>
        <dbReference type="ChEBI" id="CHEBI:15377"/>
        <dbReference type="ChEBI" id="CHEBI:15378"/>
        <dbReference type="ChEBI" id="CHEBI:43474"/>
        <dbReference type="ChEBI" id="CHEBI:88226"/>
        <dbReference type="ChEBI" id="CHEBI:175763"/>
    </reaction>
    <physiologicalReaction direction="left-to-right" evidence="20">
        <dbReference type="Rhea" id="RHEA:48129"/>
    </physiologicalReaction>
</comment>
<comment type="catalytic activity">
    <reaction evidence="19">
        <text>presqualene diphosphate + H2O = presqualene phosphate + phosphate + H(+)</text>
        <dbReference type="Rhea" id="RHEA:67968"/>
        <dbReference type="ChEBI" id="CHEBI:15377"/>
        <dbReference type="ChEBI" id="CHEBI:15378"/>
        <dbReference type="ChEBI" id="CHEBI:43474"/>
        <dbReference type="ChEBI" id="CHEBI:57310"/>
        <dbReference type="ChEBI" id="CHEBI:176803"/>
    </reaction>
    <physiologicalReaction direction="left-to-right" evidence="19">
        <dbReference type="Rhea" id="RHEA:67969"/>
    </physiologicalReaction>
</comment>
<evidence type="ECO:0000256" key="19">
    <source>
        <dbReference type="ARBA" id="ARBA00048331"/>
    </source>
</evidence>
<dbReference type="Proteomes" id="UP000018467">
    <property type="component" value="Unassembled WGS sequence"/>
</dbReference>
<evidence type="ECO:0000256" key="5">
    <source>
        <dbReference type="ARBA" id="ARBA00022692"/>
    </source>
</evidence>
<evidence type="ECO:0000256" key="16">
    <source>
        <dbReference type="ARBA" id="ARBA00040581"/>
    </source>
</evidence>
<comment type="catalytic activity">
    <reaction evidence="12">
        <text>(2E,6E)-farnesyl phosphate + H2O = (2E,6E)-farnesol + phosphate</text>
        <dbReference type="Rhea" id="RHEA:48132"/>
        <dbReference type="ChEBI" id="CHEBI:15377"/>
        <dbReference type="ChEBI" id="CHEBI:16619"/>
        <dbReference type="ChEBI" id="CHEBI:43474"/>
        <dbReference type="ChEBI" id="CHEBI:88226"/>
    </reaction>
    <physiologicalReaction direction="left-to-right" evidence="12">
        <dbReference type="Rhea" id="RHEA:48133"/>
    </physiologicalReaction>
</comment>
<proteinExistence type="inferred from homology"/>
<evidence type="ECO:0000256" key="12">
    <source>
        <dbReference type="ARBA" id="ARBA00036036"/>
    </source>
</evidence>
<dbReference type="InParanoid" id="A0A3B1J2A3"/>
<comment type="subcellular location">
    <subcellularLocation>
        <location evidence="2">Endoplasmic reticulum membrane</location>
        <topology evidence="2">Multi-pass membrane protein</topology>
    </subcellularLocation>
    <subcellularLocation>
        <location evidence="3">Nucleus inner membrane</location>
    </subcellularLocation>
</comment>
<comment type="catalytic activity">
    <reaction evidence="1">
        <text>1,2-dihexadecanoyl-sn-glycero-3-phosphate + H2O = 1,2-dihexadecanoyl-sn-glycerol + phosphate</text>
        <dbReference type="Rhea" id="RHEA:43236"/>
        <dbReference type="ChEBI" id="CHEBI:15377"/>
        <dbReference type="ChEBI" id="CHEBI:43474"/>
        <dbReference type="ChEBI" id="CHEBI:72859"/>
        <dbReference type="ChEBI" id="CHEBI:82929"/>
    </reaction>
    <physiologicalReaction direction="left-to-right" evidence="1">
        <dbReference type="Rhea" id="RHEA:43237"/>
    </physiologicalReaction>
</comment>
<evidence type="ECO:0000256" key="7">
    <source>
        <dbReference type="ARBA" id="ARBA00022824"/>
    </source>
</evidence>
<keyword evidence="6" id="KW-0378">Hydrolase</keyword>
<dbReference type="GO" id="GO:0005789">
    <property type="term" value="C:endoplasmic reticulum membrane"/>
    <property type="evidence" value="ECO:0007669"/>
    <property type="project" value="UniProtKB-SubCell"/>
</dbReference>
<dbReference type="GO" id="GO:0005637">
    <property type="term" value="C:nuclear inner membrane"/>
    <property type="evidence" value="ECO:0007669"/>
    <property type="project" value="UniProtKB-SubCell"/>
</dbReference>
<feature type="region of interest" description="Disordered" evidence="23">
    <location>
        <begin position="1"/>
        <end position="26"/>
    </location>
</feature>
<keyword evidence="9" id="KW-0443">Lipid metabolism</keyword>
<evidence type="ECO:0000256" key="13">
    <source>
        <dbReference type="ARBA" id="ARBA00036169"/>
    </source>
</evidence>
<dbReference type="InterPro" id="IPR036938">
    <property type="entry name" value="PAP2/HPO_sf"/>
</dbReference>
<evidence type="ECO:0000256" key="4">
    <source>
        <dbReference type="ARBA" id="ARBA00008816"/>
    </source>
</evidence>
<evidence type="ECO:0000256" key="3">
    <source>
        <dbReference type="ARBA" id="ARBA00004540"/>
    </source>
</evidence>
<evidence type="ECO:0000313" key="25">
    <source>
        <dbReference type="Ensembl" id="ENSAMXP00000035489.1"/>
    </source>
</evidence>
<evidence type="ECO:0000256" key="10">
    <source>
        <dbReference type="ARBA" id="ARBA00023136"/>
    </source>
</evidence>
<reference evidence="25" key="3">
    <citation type="submission" date="2025-08" db="UniProtKB">
        <authorList>
            <consortium name="Ensembl"/>
        </authorList>
    </citation>
    <scope>IDENTIFICATION</scope>
</reference>
<dbReference type="SUPFAM" id="SSF48317">
    <property type="entry name" value="Acid phosphatase/Vanadium-dependent haloperoxidase"/>
    <property type="match status" value="1"/>
</dbReference>
<comment type="catalytic activity">
    <reaction evidence="18">
        <text>presqualene phosphate + H2O = presqualene alcohol + phosphate</text>
        <dbReference type="Rhea" id="RHEA:68024"/>
        <dbReference type="ChEBI" id="CHEBI:15377"/>
        <dbReference type="ChEBI" id="CHEBI:43474"/>
        <dbReference type="ChEBI" id="CHEBI:176803"/>
        <dbReference type="ChEBI" id="CHEBI:176962"/>
    </reaction>
    <physiologicalReaction direction="left-to-right" evidence="18">
        <dbReference type="Rhea" id="RHEA:68025"/>
    </physiologicalReaction>
</comment>
<evidence type="ECO:0000256" key="20">
    <source>
        <dbReference type="ARBA" id="ARBA00048426"/>
    </source>
</evidence>
<evidence type="ECO:0000256" key="21">
    <source>
        <dbReference type="ARBA" id="ARBA00048595"/>
    </source>
</evidence>
<reference evidence="26" key="2">
    <citation type="journal article" date="2014" name="Nat. Commun.">
        <title>The cavefish genome reveals candidate genes for eye loss.</title>
        <authorList>
            <person name="McGaugh S.E."/>
            <person name="Gross J.B."/>
            <person name="Aken B."/>
            <person name="Blin M."/>
            <person name="Borowsky R."/>
            <person name="Chalopin D."/>
            <person name="Hinaux H."/>
            <person name="Jeffery W.R."/>
            <person name="Keene A."/>
            <person name="Ma L."/>
            <person name="Minx P."/>
            <person name="Murphy D."/>
            <person name="O'Quin K.E."/>
            <person name="Retaux S."/>
            <person name="Rohner N."/>
            <person name="Searle S.M."/>
            <person name="Stahl B.A."/>
            <person name="Tabin C."/>
            <person name="Volff J.N."/>
            <person name="Yoshizawa M."/>
            <person name="Warren W.C."/>
        </authorList>
    </citation>
    <scope>NUCLEOTIDE SEQUENCE [LARGE SCALE GENOMIC DNA]</scope>
    <source>
        <strain evidence="26">female</strain>
    </source>
</reference>
<gene>
    <name evidence="25" type="primary">PLPP6</name>
</gene>
<comment type="catalytic activity">
    <reaction evidence="13">
        <text>(2E)-geranyl phosphate + H2O = (2E)-geraniol + phosphate</text>
        <dbReference type="Rhea" id="RHEA:68020"/>
        <dbReference type="ChEBI" id="CHEBI:15377"/>
        <dbReference type="ChEBI" id="CHEBI:17447"/>
        <dbReference type="ChEBI" id="CHEBI:43474"/>
        <dbReference type="ChEBI" id="CHEBI:88107"/>
    </reaction>
    <physiologicalReaction direction="left-to-right" evidence="13">
        <dbReference type="Rhea" id="RHEA:68021"/>
    </physiologicalReaction>
</comment>
<dbReference type="Gene3D" id="1.20.144.10">
    <property type="entry name" value="Phosphatidic acid phosphatase type 2/haloperoxidase"/>
    <property type="match status" value="1"/>
</dbReference>
<organism evidence="25 26">
    <name type="scientific">Astyanax mexicanus</name>
    <name type="common">Blind cave fish</name>
    <name type="synonym">Astyanax fasciatus mexicanus</name>
    <dbReference type="NCBI Taxonomy" id="7994"/>
    <lineage>
        <taxon>Eukaryota</taxon>
        <taxon>Metazoa</taxon>
        <taxon>Chordata</taxon>
        <taxon>Craniata</taxon>
        <taxon>Vertebrata</taxon>
        <taxon>Euteleostomi</taxon>
        <taxon>Actinopterygii</taxon>
        <taxon>Neopterygii</taxon>
        <taxon>Teleostei</taxon>
        <taxon>Ostariophysi</taxon>
        <taxon>Characiformes</taxon>
        <taxon>Characoidei</taxon>
        <taxon>Acestrorhamphidae</taxon>
        <taxon>Acestrorhamphinae</taxon>
        <taxon>Astyanax</taxon>
    </lineage>
</organism>
<dbReference type="OrthoDB" id="10266771at2759"/>
<dbReference type="GO" id="GO:0042392">
    <property type="term" value="F:sphingosine-1-phosphate phosphatase activity"/>
    <property type="evidence" value="ECO:0007669"/>
    <property type="project" value="TreeGrafter"/>
</dbReference>
<reference evidence="25" key="4">
    <citation type="submission" date="2025-09" db="UniProtKB">
        <authorList>
            <consortium name="Ensembl"/>
        </authorList>
    </citation>
    <scope>IDENTIFICATION</scope>
</reference>
<dbReference type="STRING" id="7994.ENSAMXP00000035489"/>
<dbReference type="GO" id="GO:0006629">
    <property type="term" value="P:lipid metabolic process"/>
    <property type="evidence" value="ECO:0007669"/>
    <property type="project" value="UniProtKB-KW"/>
</dbReference>
<evidence type="ECO:0000313" key="26">
    <source>
        <dbReference type="Proteomes" id="UP000018467"/>
    </source>
</evidence>
<dbReference type="PANTHER" id="PTHR14969">
    <property type="entry name" value="SPHINGOSINE-1-PHOSPHATE PHOSPHOHYDROLASE"/>
    <property type="match status" value="1"/>
</dbReference>
<dbReference type="GeneTree" id="ENSGT00940000160907"/>
<evidence type="ECO:0000256" key="2">
    <source>
        <dbReference type="ARBA" id="ARBA00004477"/>
    </source>
</evidence>
<keyword evidence="10" id="KW-0472">Membrane</keyword>
<evidence type="ECO:0000256" key="11">
    <source>
        <dbReference type="ARBA" id="ARBA00023242"/>
    </source>
</evidence>
<feature type="domain" description="Phosphatidic acid phosphatase type 2/haloperoxidase" evidence="24">
    <location>
        <begin position="150"/>
        <end position="217"/>
    </location>
</feature>
<evidence type="ECO:0000256" key="9">
    <source>
        <dbReference type="ARBA" id="ARBA00023098"/>
    </source>
</evidence>
<evidence type="ECO:0000256" key="6">
    <source>
        <dbReference type="ARBA" id="ARBA00022801"/>
    </source>
</evidence>
<evidence type="ECO:0000259" key="24">
    <source>
        <dbReference type="Pfam" id="PF01569"/>
    </source>
</evidence>
<accession>A0A3B1J2A3</accession>
<keyword evidence="26" id="KW-1185">Reference proteome</keyword>
<name>A0A3B1J2A3_ASTMX</name>
<comment type="catalytic activity">
    <reaction evidence="22">
        <text>(2E)-geranyl diphosphate + H2O = (2E)-geranyl phosphate + phosphate + H(+)</text>
        <dbReference type="Rhea" id="RHEA:47944"/>
        <dbReference type="ChEBI" id="CHEBI:15377"/>
        <dbReference type="ChEBI" id="CHEBI:15378"/>
        <dbReference type="ChEBI" id="CHEBI:43474"/>
        <dbReference type="ChEBI" id="CHEBI:58057"/>
        <dbReference type="ChEBI" id="CHEBI:88107"/>
        <dbReference type="EC" id="3.6.1.68"/>
    </reaction>
    <physiologicalReaction direction="left-to-right" evidence="22">
        <dbReference type="Rhea" id="RHEA:47945"/>
    </physiologicalReaction>
</comment>
<dbReference type="AlphaFoldDB" id="A0A3B1J2A3"/>
<evidence type="ECO:0000256" key="8">
    <source>
        <dbReference type="ARBA" id="ARBA00022989"/>
    </source>
</evidence>
<dbReference type="Pfam" id="PF01569">
    <property type="entry name" value="PAP2"/>
    <property type="match status" value="1"/>
</dbReference>
<keyword evidence="5" id="KW-0812">Transmembrane</keyword>
<evidence type="ECO:0000256" key="15">
    <source>
        <dbReference type="ARBA" id="ARBA00038898"/>
    </source>
</evidence>
<dbReference type="Ensembl" id="ENSAMXT00000045008.1">
    <property type="protein sequence ID" value="ENSAMXP00000035489.1"/>
    <property type="gene ID" value="ENSAMXG00000032065.1"/>
</dbReference>
<evidence type="ECO:0000256" key="17">
    <source>
        <dbReference type="ARBA" id="ARBA00042093"/>
    </source>
</evidence>